<dbReference type="Gene3D" id="3.30.450.70">
    <property type="match status" value="1"/>
</dbReference>
<dbReference type="Pfam" id="PF04628">
    <property type="entry name" value="Sedlin_N"/>
    <property type="match status" value="1"/>
</dbReference>
<organism evidence="1 2">
    <name type="scientific">Tritrichomonas musculus</name>
    <dbReference type="NCBI Taxonomy" id="1915356"/>
    <lineage>
        <taxon>Eukaryota</taxon>
        <taxon>Metamonada</taxon>
        <taxon>Parabasalia</taxon>
        <taxon>Tritrichomonadida</taxon>
        <taxon>Tritrichomonadidae</taxon>
        <taxon>Tritrichomonas</taxon>
    </lineage>
</organism>
<proteinExistence type="predicted"/>
<name>A0ABR2KTN6_9EUKA</name>
<sequence length="130" mass="14851">MFAVVGDNNLLFSTEINQLVDNAAEKSYLFQFILYASLDSLSLTDQAAFRESIDSYENYQISAYVTPGQTAFLLLHPKKKNDASIKKFLTAIHLCYAQLLMNPFYDIRTPIEDEQFKKNVQATAAQYFQT</sequence>
<comment type="caution">
    <text evidence="1">The sequence shown here is derived from an EMBL/GenBank/DDBJ whole genome shotgun (WGS) entry which is preliminary data.</text>
</comment>
<gene>
    <name evidence="1" type="ORF">M9Y10_022589</name>
</gene>
<evidence type="ECO:0000313" key="1">
    <source>
        <dbReference type="EMBL" id="KAK8894156.1"/>
    </source>
</evidence>
<keyword evidence="2" id="KW-1185">Reference proteome</keyword>
<dbReference type="EMBL" id="JAPFFF010000003">
    <property type="protein sequence ID" value="KAK8894156.1"/>
    <property type="molecule type" value="Genomic_DNA"/>
</dbReference>
<dbReference type="InterPro" id="IPR011012">
    <property type="entry name" value="Longin-like_dom_sf"/>
</dbReference>
<reference evidence="1 2" key="1">
    <citation type="submission" date="2024-04" db="EMBL/GenBank/DDBJ databases">
        <title>Tritrichomonas musculus Genome.</title>
        <authorList>
            <person name="Alves-Ferreira E."/>
            <person name="Grigg M."/>
            <person name="Lorenzi H."/>
            <person name="Galac M."/>
        </authorList>
    </citation>
    <scope>NUCLEOTIDE SEQUENCE [LARGE SCALE GENOMIC DNA]</scope>
    <source>
        <strain evidence="1 2">EAF2021</strain>
    </source>
</reference>
<dbReference type="SUPFAM" id="SSF64356">
    <property type="entry name" value="SNARE-like"/>
    <property type="match status" value="1"/>
</dbReference>
<evidence type="ECO:0000313" key="2">
    <source>
        <dbReference type="Proteomes" id="UP001470230"/>
    </source>
</evidence>
<protein>
    <submittedName>
        <fullName evidence="1">Trafficking protein particle complex subunit 2</fullName>
    </submittedName>
</protein>
<dbReference type="Proteomes" id="UP001470230">
    <property type="component" value="Unassembled WGS sequence"/>
</dbReference>
<accession>A0ABR2KTN6</accession>
<dbReference type="PANTHER" id="PTHR12403">
    <property type="entry name" value="TRAFFICKING PROTEIN PARTICLE COMPLEX SUBUNIT 2"/>
    <property type="match status" value="1"/>
</dbReference>
<dbReference type="InterPro" id="IPR006722">
    <property type="entry name" value="Sedlin"/>
</dbReference>